<keyword evidence="5 10" id="KW-0175">Coiled coil</keyword>
<keyword evidence="7" id="KW-0206">Cytoskeleton</keyword>
<dbReference type="OrthoDB" id="429119at2759"/>
<name>A0A5J4VIN4_9EUKA</name>
<evidence type="ECO:0000256" key="7">
    <source>
        <dbReference type="ARBA" id="ARBA00023212"/>
    </source>
</evidence>
<dbReference type="InterPro" id="IPR008805">
    <property type="entry name" value="RIB43A"/>
</dbReference>
<comment type="caution">
    <text evidence="11">The sequence shown here is derived from an EMBL/GenBank/DDBJ whole genome shotgun (WGS) entry which is preliminary data.</text>
</comment>
<dbReference type="AlphaFoldDB" id="A0A5J4VIN4"/>
<keyword evidence="6" id="KW-0969">Cilium</keyword>
<dbReference type="Proteomes" id="UP000324800">
    <property type="component" value="Unassembled WGS sequence"/>
</dbReference>
<evidence type="ECO:0000256" key="9">
    <source>
        <dbReference type="ARBA" id="ARBA00046435"/>
    </source>
</evidence>
<keyword evidence="8" id="KW-0966">Cell projection</keyword>
<evidence type="ECO:0000256" key="2">
    <source>
        <dbReference type="ARBA" id="ARBA00006875"/>
    </source>
</evidence>
<evidence type="ECO:0000256" key="5">
    <source>
        <dbReference type="ARBA" id="ARBA00023054"/>
    </source>
</evidence>
<dbReference type="EMBL" id="SNRW01006746">
    <property type="protein sequence ID" value="KAA6382507.1"/>
    <property type="molecule type" value="Genomic_DNA"/>
</dbReference>
<evidence type="ECO:0000256" key="6">
    <source>
        <dbReference type="ARBA" id="ARBA00023069"/>
    </source>
</evidence>
<proteinExistence type="inferred from homology"/>
<dbReference type="PANTHER" id="PTHR14517">
    <property type="entry name" value="RIB43A-RELATED"/>
    <property type="match status" value="1"/>
</dbReference>
<dbReference type="Pfam" id="PF05914">
    <property type="entry name" value="RIB43A"/>
    <property type="match status" value="1"/>
</dbReference>
<dbReference type="PANTHER" id="PTHR14517:SF6">
    <property type="entry name" value="RE41410P"/>
    <property type="match status" value="1"/>
</dbReference>
<feature type="coiled-coil region" evidence="10">
    <location>
        <begin position="201"/>
        <end position="278"/>
    </location>
</feature>
<evidence type="ECO:0000256" key="4">
    <source>
        <dbReference type="ARBA" id="ARBA00022846"/>
    </source>
</evidence>
<evidence type="ECO:0000256" key="10">
    <source>
        <dbReference type="SAM" id="Coils"/>
    </source>
</evidence>
<evidence type="ECO:0000256" key="8">
    <source>
        <dbReference type="ARBA" id="ARBA00023273"/>
    </source>
</evidence>
<evidence type="ECO:0000313" key="11">
    <source>
        <dbReference type="EMBL" id="KAA6382507.1"/>
    </source>
</evidence>
<keyword evidence="3" id="KW-0963">Cytoplasm</keyword>
<comment type="subcellular location">
    <subcellularLocation>
        <location evidence="1">Cytoplasm</location>
        <location evidence="1">Cytoskeleton</location>
        <location evidence="1">Flagellum axoneme</location>
    </subcellularLocation>
</comment>
<accession>A0A5J4VIN4</accession>
<protein>
    <submittedName>
        <fullName evidence="11">Putative coiled-coil protein associated with protofilament ribbons</fullName>
    </submittedName>
</protein>
<evidence type="ECO:0000256" key="1">
    <source>
        <dbReference type="ARBA" id="ARBA00004611"/>
    </source>
</evidence>
<organism evidence="11 12">
    <name type="scientific">Streblomastix strix</name>
    <dbReference type="NCBI Taxonomy" id="222440"/>
    <lineage>
        <taxon>Eukaryota</taxon>
        <taxon>Metamonada</taxon>
        <taxon>Preaxostyla</taxon>
        <taxon>Oxymonadida</taxon>
        <taxon>Streblomastigidae</taxon>
        <taxon>Streblomastix</taxon>
    </lineage>
</organism>
<comment type="subunit">
    <text evidence="9">Microtubule inner protein component of sperm flagellar doublet microtubules.</text>
</comment>
<sequence length="335" mass="39525">MDTQIPSETDFFPVILAMEEIKLPIKKVRVFEANALAADKLLLEKERQHQRERDEVLREVHQFQQENQLHYMTRDFDLFDPDLLKKSLPTRKKVRVFEANALAADKLLLEKERQHQRERDEVLREVHQFQQENQLLYMTRDFDLFDPDLLKKSLPTRVADEDPRLGISSCQIMAGEDLGAADRKKAQNAQQAEWAIAQMKEKALKKAHDNKIAQLEQMKKDEINRRLLEQEAQNERDRKYILQGVIDENKRLADERRALDARRRHEDMMADLAQIEAQLNSSTLTEDMNVARSALDYKGDYSRLRPDHFKGLFPDQKREIRDIQLLQIEEAKKKT</sequence>
<gene>
    <name evidence="11" type="ORF">EZS28_021967</name>
</gene>
<evidence type="ECO:0000313" key="12">
    <source>
        <dbReference type="Proteomes" id="UP000324800"/>
    </source>
</evidence>
<evidence type="ECO:0000256" key="3">
    <source>
        <dbReference type="ARBA" id="ARBA00022490"/>
    </source>
</evidence>
<keyword evidence="4" id="KW-0282">Flagellum</keyword>
<reference evidence="11 12" key="1">
    <citation type="submission" date="2019-03" db="EMBL/GenBank/DDBJ databases">
        <title>Single cell metagenomics reveals metabolic interactions within the superorganism composed of flagellate Streblomastix strix and complex community of Bacteroidetes bacteria on its surface.</title>
        <authorList>
            <person name="Treitli S.C."/>
            <person name="Kolisko M."/>
            <person name="Husnik F."/>
            <person name="Keeling P."/>
            <person name="Hampl V."/>
        </authorList>
    </citation>
    <scope>NUCLEOTIDE SEQUENCE [LARGE SCALE GENOMIC DNA]</scope>
    <source>
        <strain evidence="11">ST1C</strain>
    </source>
</reference>
<comment type="similarity">
    <text evidence="2">Belongs to the RIB43A family.</text>
</comment>